<dbReference type="PRINTS" id="PR00368">
    <property type="entry name" value="FADPNR"/>
</dbReference>
<evidence type="ECO:0000313" key="7">
    <source>
        <dbReference type="Proteomes" id="UP000191039"/>
    </source>
</evidence>
<evidence type="ECO:0000259" key="5">
    <source>
        <dbReference type="Pfam" id="PF07992"/>
    </source>
</evidence>
<dbReference type="Proteomes" id="UP000191039">
    <property type="component" value="Unassembled WGS sequence"/>
</dbReference>
<gene>
    <name evidence="6" type="ORF">BV510_12445</name>
</gene>
<dbReference type="InterPro" id="IPR050446">
    <property type="entry name" value="FAD-oxidoreductase/Apoptosis"/>
</dbReference>
<name>A0A1T3WI62_9MYCO</name>
<evidence type="ECO:0000256" key="1">
    <source>
        <dbReference type="ARBA" id="ARBA00001974"/>
    </source>
</evidence>
<accession>A0A1T3WI62</accession>
<comment type="caution">
    <text evidence="6">The sequence shown here is derived from an EMBL/GenBank/DDBJ whole genome shotgun (WGS) entry which is preliminary data.</text>
</comment>
<dbReference type="Gene3D" id="3.50.50.60">
    <property type="entry name" value="FAD/NAD(P)-binding domain"/>
    <property type="match status" value="2"/>
</dbReference>
<evidence type="ECO:0000256" key="2">
    <source>
        <dbReference type="ARBA" id="ARBA00022630"/>
    </source>
</evidence>
<protein>
    <recommendedName>
        <fullName evidence="5">FAD/NAD(P)-binding domain-containing protein</fullName>
    </recommendedName>
</protein>
<keyword evidence="2" id="KW-0285">Flavoprotein</keyword>
<keyword evidence="3" id="KW-0274">FAD</keyword>
<dbReference type="PANTHER" id="PTHR43557">
    <property type="entry name" value="APOPTOSIS-INDUCING FACTOR 1"/>
    <property type="match status" value="1"/>
</dbReference>
<dbReference type="GO" id="GO:0016651">
    <property type="term" value="F:oxidoreductase activity, acting on NAD(P)H"/>
    <property type="evidence" value="ECO:0007669"/>
    <property type="project" value="TreeGrafter"/>
</dbReference>
<dbReference type="AlphaFoldDB" id="A0A1T3WI62"/>
<evidence type="ECO:0000313" key="6">
    <source>
        <dbReference type="EMBL" id="OPE54048.1"/>
    </source>
</evidence>
<dbReference type="InterPro" id="IPR036188">
    <property type="entry name" value="FAD/NAD-bd_sf"/>
</dbReference>
<feature type="domain" description="FAD/NAD(P)-binding" evidence="5">
    <location>
        <begin position="3"/>
        <end position="152"/>
    </location>
</feature>
<dbReference type="SUPFAM" id="SSF51905">
    <property type="entry name" value="FAD/NAD(P)-binding domain"/>
    <property type="match status" value="1"/>
</dbReference>
<proteinExistence type="predicted"/>
<organism evidence="6 7">
    <name type="scientific">Mycolicibacterium diernhoferi</name>
    <dbReference type="NCBI Taxonomy" id="1801"/>
    <lineage>
        <taxon>Bacteria</taxon>
        <taxon>Bacillati</taxon>
        <taxon>Actinomycetota</taxon>
        <taxon>Actinomycetes</taxon>
        <taxon>Mycobacteriales</taxon>
        <taxon>Mycobacteriaceae</taxon>
        <taxon>Mycolicibacterium</taxon>
    </lineage>
</organism>
<dbReference type="PANTHER" id="PTHR43557:SF2">
    <property type="entry name" value="RIESKE DOMAIN-CONTAINING PROTEIN-RELATED"/>
    <property type="match status" value="1"/>
</dbReference>
<reference evidence="6 7" key="1">
    <citation type="submission" date="2016-09" db="EMBL/GenBank/DDBJ databases">
        <title>genome sequences of unsequenced Mycobacteria.</title>
        <authorList>
            <person name="Greninger A.L."/>
            <person name="Jerome K.R."/>
            <person name="Mcnair B."/>
            <person name="Wallis C."/>
            <person name="Fang F."/>
        </authorList>
    </citation>
    <scope>NUCLEOTIDE SEQUENCE [LARGE SCALE GENOMIC DNA]</scope>
    <source>
        <strain evidence="6 7">BM1</strain>
    </source>
</reference>
<dbReference type="InterPro" id="IPR023753">
    <property type="entry name" value="FAD/NAD-binding_dom"/>
</dbReference>
<dbReference type="EMBL" id="MIJD01000112">
    <property type="protein sequence ID" value="OPE54048.1"/>
    <property type="molecule type" value="Genomic_DNA"/>
</dbReference>
<dbReference type="Pfam" id="PF07992">
    <property type="entry name" value="Pyr_redox_2"/>
    <property type="match status" value="1"/>
</dbReference>
<comment type="cofactor">
    <cofactor evidence="1">
        <name>FAD</name>
        <dbReference type="ChEBI" id="CHEBI:57692"/>
    </cofactor>
</comment>
<evidence type="ECO:0000256" key="3">
    <source>
        <dbReference type="ARBA" id="ARBA00022827"/>
    </source>
</evidence>
<keyword evidence="4" id="KW-0560">Oxidoreductase</keyword>
<dbReference type="GO" id="GO:0005737">
    <property type="term" value="C:cytoplasm"/>
    <property type="evidence" value="ECO:0007669"/>
    <property type="project" value="TreeGrafter"/>
</dbReference>
<evidence type="ECO:0000256" key="4">
    <source>
        <dbReference type="ARBA" id="ARBA00023002"/>
    </source>
</evidence>
<dbReference type="PRINTS" id="PR00469">
    <property type="entry name" value="PNDRDTASEII"/>
</dbReference>
<sequence length="152" mass="16374">MPTVVIIGAGLAGAKAAEALRDKNFGGRIILFGDEHQLPYERPPLSKDYLANKKTLADFTVHPEEWYRDHEIDLRLGTEVQIIDSGGHSVGFDDGRHEHYDKLLLATGSRARRLDLPGADAAGVHTLRTVDDASALLAVLDPGSRLAIVGAG</sequence>